<dbReference type="EMBL" id="JBHFFA010000001">
    <property type="protein sequence ID" value="KAL2649235.1"/>
    <property type="molecule type" value="Genomic_DNA"/>
</dbReference>
<accession>A0ABD1ZE20</accession>
<protein>
    <submittedName>
        <fullName evidence="1">Uncharacterized protein</fullName>
    </submittedName>
</protein>
<keyword evidence="2" id="KW-1185">Reference proteome</keyword>
<name>A0ABD1ZE20_9MARC</name>
<dbReference type="Proteomes" id="UP001605036">
    <property type="component" value="Unassembled WGS sequence"/>
</dbReference>
<dbReference type="AlphaFoldDB" id="A0ABD1ZE20"/>
<sequence>MSKSEWDSGGPKLFQRGSLEASFEPITPGAFSQSAVDKNLETLKDSRRSSALALRRGPNPWLREARRITTYLTLSDGCGSIGSWMLRSVGRHGLPNILLMNFVLAFAATIHHLQR</sequence>
<reference evidence="1 2" key="1">
    <citation type="submission" date="2024-09" db="EMBL/GenBank/DDBJ databases">
        <title>Chromosome-scale assembly of Riccia fluitans.</title>
        <authorList>
            <person name="Paukszto L."/>
            <person name="Sawicki J."/>
            <person name="Karawczyk K."/>
            <person name="Piernik-Szablinska J."/>
            <person name="Szczecinska M."/>
            <person name="Mazdziarz M."/>
        </authorList>
    </citation>
    <scope>NUCLEOTIDE SEQUENCE [LARGE SCALE GENOMIC DNA]</scope>
    <source>
        <strain evidence="1">Rf_01</strain>
        <tissue evidence="1">Aerial parts of the thallus</tissue>
    </source>
</reference>
<comment type="caution">
    <text evidence="1">The sequence shown here is derived from an EMBL/GenBank/DDBJ whole genome shotgun (WGS) entry which is preliminary data.</text>
</comment>
<gene>
    <name evidence="1" type="ORF">R1flu_017363</name>
</gene>
<evidence type="ECO:0000313" key="2">
    <source>
        <dbReference type="Proteomes" id="UP001605036"/>
    </source>
</evidence>
<proteinExistence type="predicted"/>
<organism evidence="1 2">
    <name type="scientific">Riccia fluitans</name>
    <dbReference type="NCBI Taxonomy" id="41844"/>
    <lineage>
        <taxon>Eukaryota</taxon>
        <taxon>Viridiplantae</taxon>
        <taxon>Streptophyta</taxon>
        <taxon>Embryophyta</taxon>
        <taxon>Marchantiophyta</taxon>
        <taxon>Marchantiopsida</taxon>
        <taxon>Marchantiidae</taxon>
        <taxon>Marchantiales</taxon>
        <taxon>Ricciaceae</taxon>
        <taxon>Riccia</taxon>
    </lineage>
</organism>
<evidence type="ECO:0000313" key="1">
    <source>
        <dbReference type="EMBL" id="KAL2649235.1"/>
    </source>
</evidence>